<feature type="compositionally biased region" description="Low complexity" evidence="2">
    <location>
        <begin position="467"/>
        <end position="477"/>
    </location>
</feature>
<sequence>MKILSLRLKNLNSLQGEWKIDFARAPFVNNSLFAITGPTGAGKTTLLDAICLALYHQTPRLKVSPSQNEVMTRHTAECLAEVEFEVQGTAYRAFWSQRRAHDNPEGNLQPPRVELARCADGKILTDRVNDKLALIADITGLDFGRFTKSMMLSQGQFAAFLNADANERAELLEELTGTDIYGQISEQVFEKHKQSQARLETLQAQVATIELMSDEQRTSLEQQLAVLQQQENDLALQRDEILAHQRWYEQLQHYQEALATSVQQRSALDIALIQSQPQMDRLARSEPAEKLRPLYNERERCAREKSLLTRQITSVKQQIGQYQTALKLLKTQAEKTLSDQKAHAEHRQQQEDLVNERILPLDQHIATQQALRAQRQQTLDQLNERQKNLIASLDNLQRQQQATRLRLEDIDAYRQQNAIHQHWGSHIPLWQAQFPQQQKWQQDRQIQQEKANQQQVQAEYLEQQRQTLSEQQQAQSDAQERARQRLAEQQQHYEQQEAALPISDLQQQLARNVAQRHDRQQLATSAAVLQRLLSQRTLLETQRLGSRQQLEQLEDAQVRQRLDYQRQAEHLRDLEKRYELEQHIVSLESERQQLQLGKECPLCGSTHHPAVERYQALRPSETQIRLQTLRQEVETLRATVVQTDTQINLLQHQRQQQQNALDSVQQDLSALEQQCVALSKHLLIDFDPQQLERLTQWLTSCEEQEQSLQAHIADRERQSRQIQESKDLLTSASQLLQQTEQQLALNQQQRDALTLAQSELQQTLEKITQELQRLHQAISQTLEGFGLSAPELTQQDDWLRQRQLEWLRWQENEHEHHQKQPYLSAVSADIESSQRQREETNLAIKSQHQQLAELQRSLEQAQQQRWQWFGNKVVNETLTELRQRSQLLERENQQAQIQWQNSQSHISHLNGELGSLEQQHQRADDALNAATEQFGAALRETEFQDEADFRQALLDESTRHQLMMLKERLNQRQQQVESVHQQAENTLDHHLQNKPASMPEGISHHDIHQLLAGLGDMLKNEVRHQGELRQQLAGDQQLRDKQQALLNEVERSRQRSEDWGCLNQLIGSQRGDKFRRFAQGLTLDHLVYLANRQLSRLHGRYLLQRKAADTLELQVADTWQADAVRDTRTLSGGESFLVSLALALALSDLVSNKTRIDSLFLDEGFGTLDEETLDTALDVLDNLNASGKTIGVISHVEAMKERIQVQIRVRKRNGLGISQLDSEYAVK</sequence>
<feature type="region of interest" description="Disordered" evidence="2">
    <location>
        <begin position="467"/>
        <end position="494"/>
    </location>
</feature>
<feature type="coiled-coil region" evidence="1">
    <location>
        <begin position="192"/>
        <end position="240"/>
    </location>
</feature>
<dbReference type="PANTHER" id="PTHR32114:SF2">
    <property type="entry name" value="ABC TRANSPORTER ABCH.3"/>
    <property type="match status" value="1"/>
</dbReference>
<dbReference type="PANTHER" id="PTHR32114">
    <property type="entry name" value="ABC TRANSPORTER ABCH.3"/>
    <property type="match status" value="1"/>
</dbReference>
<gene>
    <name evidence="3" type="ordered locus">Dd703_2917</name>
</gene>
<organism evidence="3 4">
    <name type="scientific">Musicola paradisiaca (strain Ech703)</name>
    <name type="common">Dickeya paradisiaca</name>
    <name type="synonym">Dickeya dadantii</name>
    <dbReference type="NCBI Taxonomy" id="579405"/>
    <lineage>
        <taxon>Bacteria</taxon>
        <taxon>Pseudomonadati</taxon>
        <taxon>Pseudomonadota</taxon>
        <taxon>Gammaproteobacteria</taxon>
        <taxon>Enterobacterales</taxon>
        <taxon>Pectobacteriaceae</taxon>
        <taxon>Musicola</taxon>
    </lineage>
</organism>
<dbReference type="eggNOG" id="COG0419">
    <property type="taxonomic scope" value="Bacteria"/>
</dbReference>
<evidence type="ECO:0000313" key="4">
    <source>
        <dbReference type="Proteomes" id="UP000002734"/>
    </source>
</evidence>
<dbReference type="GO" id="GO:0016887">
    <property type="term" value="F:ATP hydrolysis activity"/>
    <property type="evidence" value="ECO:0007669"/>
    <property type="project" value="InterPro"/>
</dbReference>
<name>C6CBT2_MUSP7</name>
<dbReference type="SUPFAM" id="SSF52540">
    <property type="entry name" value="P-loop containing nucleoside triphosphate hydrolases"/>
    <property type="match status" value="2"/>
</dbReference>
<accession>C6CBT2</accession>
<dbReference type="Gene3D" id="3.40.50.300">
    <property type="entry name" value="P-loop containing nucleotide triphosphate hydrolases"/>
    <property type="match status" value="2"/>
</dbReference>
<evidence type="ECO:0000313" key="3">
    <source>
        <dbReference type="EMBL" id="ACS86692.1"/>
    </source>
</evidence>
<dbReference type="EMBL" id="CP001654">
    <property type="protein sequence ID" value="ACS86692.1"/>
    <property type="molecule type" value="Genomic_DNA"/>
</dbReference>
<keyword evidence="1" id="KW-0175">Coiled coil</keyword>
<protein>
    <submittedName>
        <fullName evidence="3">SMC domain protein</fullName>
    </submittedName>
</protein>
<feature type="coiled-coil region" evidence="1">
    <location>
        <begin position="626"/>
        <end position="777"/>
    </location>
</feature>
<dbReference type="STRING" id="579405.Dd703_2917"/>
<dbReference type="Pfam" id="PF13558">
    <property type="entry name" value="SbcC_Walker_B"/>
    <property type="match status" value="1"/>
</dbReference>
<feature type="coiled-coil region" evidence="1">
    <location>
        <begin position="837"/>
        <end position="933"/>
    </location>
</feature>
<proteinExistence type="predicted"/>
<dbReference type="AlphaFoldDB" id="C6CBT2"/>
<dbReference type="GO" id="GO:0006302">
    <property type="term" value="P:double-strand break repair"/>
    <property type="evidence" value="ECO:0007669"/>
    <property type="project" value="InterPro"/>
</dbReference>
<dbReference type="Proteomes" id="UP000002734">
    <property type="component" value="Chromosome"/>
</dbReference>
<evidence type="ECO:0000256" key="1">
    <source>
        <dbReference type="SAM" id="Coils"/>
    </source>
</evidence>
<dbReference type="KEGG" id="dda:Dd703_2917"/>
<keyword evidence="4" id="KW-1185">Reference proteome</keyword>
<evidence type="ECO:0000256" key="2">
    <source>
        <dbReference type="SAM" id="MobiDB-lite"/>
    </source>
</evidence>
<dbReference type="InterPro" id="IPR027417">
    <property type="entry name" value="P-loop_NTPase"/>
</dbReference>
<dbReference type="RefSeq" id="WP_015854595.1">
    <property type="nucleotide sequence ID" value="NC_012880.1"/>
</dbReference>
<reference evidence="3" key="1">
    <citation type="submission" date="2009-06" db="EMBL/GenBank/DDBJ databases">
        <title>Complete sequence of Dickeya dadantii Ech703.</title>
        <authorList>
            <consortium name="US DOE Joint Genome Institute"/>
            <person name="Lucas S."/>
            <person name="Copeland A."/>
            <person name="Lapidus A."/>
            <person name="Glavina del Rio T."/>
            <person name="Dalin E."/>
            <person name="Tice H."/>
            <person name="Bruce D."/>
            <person name="Goodwin L."/>
            <person name="Pitluck S."/>
            <person name="Chertkov O."/>
            <person name="Brettin T."/>
            <person name="Detter J.C."/>
            <person name="Han C."/>
            <person name="Larimer F."/>
            <person name="Land M."/>
            <person name="Hauser L."/>
            <person name="Kyrpides N."/>
            <person name="Mikhailova N."/>
            <person name="Balakrishnan V."/>
            <person name="Glasner J."/>
            <person name="Perna N.T."/>
        </authorList>
    </citation>
    <scope>NUCLEOTIDE SEQUENCE [LARGE SCALE GENOMIC DNA]</scope>
    <source>
        <strain evidence="3">Ech703</strain>
    </source>
</reference>
<dbReference type="HOGENOM" id="CLU_004785_1_0_6"/>